<proteinExistence type="predicted"/>
<gene>
    <name evidence="2" type="ORF">CROE0942_LOCUS14046</name>
</gene>
<protein>
    <submittedName>
        <fullName evidence="2">Uncharacterized protein</fullName>
    </submittedName>
</protein>
<accession>A0A7S0PEV1</accession>
<organism evidence="2">
    <name type="scientific">Cafeteria roenbergensis</name>
    <name type="common">Marine flagellate</name>
    <dbReference type="NCBI Taxonomy" id="33653"/>
    <lineage>
        <taxon>Eukaryota</taxon>
        <taxon>Sar</taxon>
        <taxon>Stramenopiles</taxon>
        <taxon>Bigyra</taxon>
        <taxon>Opalozoa</taxon>
        <taxon>Bicosoecida</taxon>
        <taxon>Cafeteriaceae</taxon>
        <taxon>Cafeteria</taxon>
    </lineage>
</organism>
<feature type="compositionally biased region" description="Low complexity" evidence="1">
    <location>
        <begin position="111"/>
        <end position="128"/>
    </location>
</feature>
<evidence type="ECO:0000313" key="2">
    <source>
        <dbReference type="EMBL" id="CAD8569666.1"/>
    </source>
</evidence>
<evidence type="ECO:0000256" key="1">
    <source>
        <dbReference type="SAM" id="MobiDB-lite"/>
    </source>
</evidence>
<feature type="region of interest" description="Disordered" evidence="1">
    <location>
        <begin position="101"/>
        <end position="189"/>
    </location>
</feature>
<dbReference type="AlphaFoldDB" id="A0A7S0PEV1"/>
<reference evidence="2" key="1">
    <citation type="submission" date="2021-01" db="EMBL/GenBank/DDBJ databases">
        <authorList>
            <person name="Corre E."/>
            <person name="Pelletier E."/>
            <person name="Niang G."/>
            <person name="Scheremetjew M."/>
            <person name="Finn R."/>
            <person name="Kale V."/>
            <person name="Holt S."/>
            <person name="Cochrane G."/>
            <person name="Meng A."/>
            <person name="Brown T."/>
            <person name="Cohen L."/>
        </authorList>
    </citation>
    <scope>NUCLEOTIDE SEQUENCE</scope>
    <source>
        <strain evidence="2">E4-10</strain>
    </source>
</reference>
<sequence length="189" mass="20340">MVEERVGRGRGSSARQPPVLMVHFADVAQALAHRVFDEAAKAEGKPGFEAPPATKRDRRELMRVFGKASFGHATAFALDSYVAAEAIERLFKAHKFRKRIQGRMQDSETLPARSRGPASAGASGEGPRVWGGQRSAGHEGDVGGDDERVPRRAALAVRRRVSHSEDPAGPDPDAKQAAGVELRKAPVSE</sequence>
<name>A0A7S0PEV1_CAFRO</name>
<feature type="compositionally biased region" description="Basic and acidic residues" evidence="1">
    <location>
        <begin position="136"/>
        <end position="150"/>
    </location>
</feature>
<dbReference type="EMBL" id="HBET01020645">
    <property type="protein sequence ID" value="CAD8569666.1"/>
    <property type="molecule type" value="Transcribed_RNA"/>
</dbReference>